<feature type="transmembrane region" description="Helical" evidence="1">
    <location>
        <begin position="121"/>
        <end position="142"/>
    </location>
</feature>
<accession>A0A1L9WUV6</accession>
<dbReference type="AlphaFoldDB" id="A0A1L9WUV6"/>
<feature type="transmembrane region" description="Helical" evidence="1">
    <location>
        <begin position="275"/>
        <end position="292"/>
    </location>
</feature>
<keyword evidence="3" id="KW-1185">Reference proteome</keyword>
<dbReference type="Pfam" id="PF06912">
    <property type="entry name" value="DUF1275"/>
    <property type="match status" value="1"/>
</dbReference>
<dbReference type="VEuPathDB" id="FungiDB:ASPACDRAFT_60761"/>
<dbReference type="PANTHER" id="PTHR37488">
    <property type="entry name" value="DUF1275 DOMAIN-CONTAINING PROTEIN"/>
    <property type="match status" value="1"/>
</dbReference>
<dbReference type="OrthoDB" id="5223589at2759"/>
<organism evidence="2 3">
    <name type="scientific">Aspergillus aculeatus (strain ATCC 16872 / CBS 172.66 / WB 5094)</name>
    <dbReference type="NCBI Taxonomy" id="690307"/>
    <lineage>
        <taxon>Eukaryota</taxon>
        <taxon>Fungi</taxon>
        <taxon>Dikarya</taxon>
        <taxon>Ascomycota</taxon>
        <taxon>Pezizomycotina</taxon>
        <taxon>Eurotiomycetes</taxon>
        <taxon>Eurotiomycetidae</taxon>
        <taxon>Eurotiales</taxon>
        <taxon>Aspergillaceae</taxon>
        <taxon>Aspergillus</taxon>
        <taxon>Aspergillus subgen. Circumdati</taxon>
    </lineage>
</organism>
<dbReference type="GeneID" id="30977407"/>
<sequence>MHQSPAADIQSAPAAVTAYSRHLQFSEDRGGLWSSGNSTIVSLAQSNDDGETTSYGRLARHLQSEIDIAYADIPLIVCGFVSGLVDGLSFNAWGSFSSMQTGNTVFIALGASGQPRYPAYLWAKSLIALCTFVASNIIFIQASRLLGPPRRRSSLILSFAVQSICLLVAALLVELRIVSPRPEDPRAPIQWMQIIPISLLAFQAGGQVCASRILEFDEIPTVVLTSLLCDLLVDPNLLARKNPKRDRRVGAFLALFLGAMTAGGLSKVASLASSLWFAFGLKVMITGAWTVWKTEGSRRVGKGGGGIV</sequence>
<dbReference type="EMBL" id="KV878977">
    <property type="protein sequence ID" value="OJJ99945.1"/>
    <property type="molecule type" value="Genomic_DNA"/>
</dbReference>
<feature type="transmembrane region" description="Helical" evidence="1">
    <location>
        <begin position="154"/>
        <end position="173"/>
    </location>
</feature>
<feature type="transmembrane region" description="Helical" evidence="1">
    <location>
        <begin position="249"/>
        <end position="269"/>
    </location>
</feature>
<reference evidence="3" key="1">
    <citation type="journal article" date="2017" name="Genome Biol.">
        <title>Comparative genomics reveals high biological diversity and specific adaptations in the industrially and medically important fungal genus Aspergillus.</title>
        <authorList>
            <person name="de Vries R.P."/>
            <person name="Riley R."/>
            <person name="Wiebenga A."/>
            <person name="Aguilar-Osorio G."/>
            <person name="Amillis S."/>
            <person name="Uchima C.A."/>
            <person name="Anderluh G."/>
            <person name="Asadollahi M."/>
            <person name="Askin M."/>
            <person name="Barry K."/>
            <person name="Battaglia E."/>
            <person name="Bayram O."/>
            <person name="Benocci T."/>
            <person name="Braus-Stromeyer S.A."/>
            <person name="Caldana C."/>
            <person name="Canovas D."/>
            <person name="Cerqueira G.C."/>
            <person name="Chen F."/>
            <person name="Chen W."/>
            <person name="Choi C."/>
            <person name="Clum A."/>
            <person name="Dos Santos R.A."/>
            <person name="Damasio A.R."/>
            <person name="Diallinas G."/>
            <person name="Emri T."/>
            <person name="Fekete E."/>
            <person name="Flipphi M."/>
            <person name="Freyberg S."/>
            <person name="Gallo A."/>
            <person name="Gournas C."/>
            <person name="Habgood R."/>
            <person name="Hainaut M."/>
            <person name="Harispe M.L."/>
            <person name="Henrissat B."/>
            <person name="Hilden K.S."/>
            <person name="Hope R."/>
            <person name="Hossain A."/>
            <person name="Karabika E."/>
            <person name="Karaffa L."/>
            <person name="Karanyi Z."/>
            <person name="Krasevec N."/>
            <person name="Kuo A."/>
            <person name="Kusch H."/>
            <person name="LaButti K."/>
            <person name="Lagendijk E.L."/>
            <person name="Lapidus A."/>
            <person name="Levasseur A."/>
            <person name="Lindquist E."/>
            <person name="Lipzen A."/>
            <person name="Logrieco A.F."/>
            <person name="MacCabe A."/>
            <person name="Maekelae M.R."/>
            <person name="Malavazi I."/>
            <person name="Melin P."/>
            <person name="Meyer V."/>
            <person name="Mielnichuk N."/>
            <person name="Miskei M."/>
            <person name="Molnar A.P."/>
            <person name="Mule G."/>
            <person name="Ngan C.Y."/>
            <person name="Orejas M."/>
            <person name="Orosz E."/>
            <person name="Ouedraogo J.P."/>
            <person name="Overkamp K.M."/>
            <person name="Park H.-S."/>
            <person name="Perrone G."/>
            <person name="Piumi F."/>
            <person name="Punt P.J."/>
            <person name="Ram A.F."/>
            <person name="Ramon A."/>
            <person name="Rauscher S."/>
            <person name="Record E."/>
            <person name="Riano-Pachon D.M."/>
            <person name="Robert V."/>
            <person name="Roehrig J."/>
            <person name="Ruller R."/>
            <person name="Salamov A."/>
            <person name="Salih N.S."/>
            <person name="Samson R.A."/>
            <person name="Sandor E."/>
            <person name="Sanguinetti M."/>
            <person name="Schuetze T."/>
            <person name="Sepcic K."/>
            <person name="Shelest E."/>
            <person name="Sherlock G."/>
            <person name="Sophianopoulou V."/>
            <person name="Squina F.M."/>
            <person name="Sun H."/>
            <person name="Susca A."/>
            <person name="Todd R.B."/>
            <person name="Tsang A."/>
            <person name="Unkles S.E."/>
            <person name="van de Wiele N."/>
            <person name="van Rossen-Uffink D."/>
            <person name="Oliveira J.V."/>
            <person name="Vesth T.C."/>
            <person name="Visser J."/>
            <person name="Yu J.-H."/>
            <person name="Zhou M."/>
            <person name="Andersen M.R."/>
            <person name="Archer D.B."/>
            <person name="Baker S.E."/>
            <person name="Benoit I."/>
            <person name="Brakhage A.A."/>
            <person name="Braus G.H."/>
            <person name="Fischer R."/>
            <person name="Frisvad J.C."/>
            <person name="Goldman G.H."/>
            <person name="Houbraken J."/>
            <person name="Oakley B."/>
            <person name="Pocsi I."/>
            <person name="Scazzocchio C."/>
            <person name="Seiboth B."/>
            <person name="vanKuyk P.A."/>
            <person name="Wortman J."/>
            <person name="Dyer P.S."/>
            <person name="Grigoriev I.V."/>
        </authorList>
    </citation>
    <scope>NUCLEOTIDE SEQUENCE [LARGE SCALE GENOMIC DNA]</scope>
    <source>
        <strain evidence="3">ATCC 16872 / CBS 172.66 / WB 5094</strain>
    </source>
</reference>
<gene>
    <name evidence="2" type="ORF">ASPACDRAFT_60761</name>
</gene>
<dbReference type="OMA" id="RAPIEWM"/>
<dbReference type="PANTHER" id="PTHR37488:SF6">
    <property type="entry name" value="DUF1275 DOMAIN PROTEIN (AFU_ORTHOLOGUE AFUA_3G07550)"/>
    <property type="match status" value="1"/>
</dbReference>
<name>A0A1L9WUV6_ASPA1</name>
<protein>
    <recommendedName>
        <fullName evidence="4">DUF1275 domain protein</fullName>
    </recommendedName>
</protein>
<keyword evidence="1" id="KW-1133">Transmembrane helix</keyword>
<dbReference type="Proteomes" id="UP000184546">
    <property type="component" value="Unassembled WGS sequence"/>
</dbReference>
<dbReference type="InterPro" id="IPR010699">
    <property type="entry name" value="DUF1275"/>
</dbReference>
<keyword evidence="1" id="KW-0812">Transmembrane</keyword>
<dbReference type="STRING" id="690307.A0A1L9WUV6"/>
<dbReference type="RefSeq" id="XP_020056285.1">
    <property type="nucleotide sequence ID" value="XM_020203593.1"/>
</dbReference>
<keyword evidence="1" id="KW-0472">Membrane</keyword>
<proteinExistence type="predicted"/>
<evidence type="ECO:0008006" key="4">
    <source>
        <dbReference type="Google" id="ProtNLM"/>
    </source>
</evidence>
<evidence type="ECO:0000256" key="1">
    <source>
        <dbReference type="SAM" id="Phobius"/>
    </source>
</evidence>
<evidence type="ECO:0000313" key="2">
    <source>
        <dbReference type="EMBL" id="OJJ99945.1"/>
    </source>
</evidence>
<evidence type="ECO:0000313" key="3">
    <source>
        <dbReference type="Proteomes" id="UP000184546"/>
    </source>
</evidence>